<evidence type="ECO:0000259" key="1">
    <source>
        <dbReference type="Pfam" id="PF01995"/>
    </source>
</evidence>
<name>A0A0G3EGD0_9BACT</name>
<dbReference type="PATRIC" id="fig|1609981.3.peg.591"/>
<organism evidence="3 4">
    <name type="scientific">Kiritimatiella glycovorans</name>
    <dbReference type="NCBI Taxonomy" id="1307763"/>
    <lineage>
        <taxon>Bacteria</taxon>
        <taxon>Pseudomonadati</taxon>
        <taxon>Kiritimatiellota</taxon>
        <taxon>Kiritimatiellia</taxon>
        <taxon>Kiritimatiellales</taxon>
        <taxon>Kiritimatiellaceae</taxon>
        <taxon>Kiritimatiella</taxon>
    </lineage>
</organism>
<protein>
    <submittedName>
        <fullName evidence="3">Putative transcriptional repressor</fullName>
    </submittedName>
</protein>
<dbReference type="Proteomes" id="UP000035268">
    <property type="component" value="Chromosome"/>
</dbReference>
<dbReference type="Gene3D" id="3.30.70.1360">
    <property type="entry name" value="mj0159-like"/>
    <property type="match status" value="1"/>
</dbReference>
<keyword evidence="4" id="KW-1185">Reference proteome</keyword>
<reference evidence="4" key="1">
    <citation type="submission" date="2015-02" db="EMBL/GenBank/DDBJ databases">
        <title>Description and complete genome sequence of the first cultured representative of the subdivision 5 of the Verrucomicrobia phylum.</title>
        <authorList>
            <person name="Spring S."/>
            <person name="Bunk B."/>
            <person name="Sproer C."/>
            <person name="Klenk H.-P."/>
        </authorList>
    </citation>
    <scope>NUCLEOTIDE SEQUENCE [LARGE SCALE GENOMIC DNA]</scope>
    <source>
        <strain evidence="4">L21-Fru-AB</strain>
    </source>
</reference>
<dbReference type="AlphaFoldDB" id="A0A0G3EGD0"/>
<dbReference type="InterPro" id="IPR002846">
    <property type="entry name" value="NRD"/>
</dbReference>
<dbReference type="InterPro" id="IPR036984">
    <property type="entry name" value="NrpR_dom_sf"/>
</dbReference>
<feature type="domain" description="Ribonuclease R winged-helix" evidence="2">
    <location>
        <begin position="10"/>
        <end position="73"/>
    </location>
</feature>
<dbReference type="Gene3D" id="1.10.10.10">
    <property type="entry name" value="Winged helix-like DNA-binding domain superfamily/Winged helix DNA-binding domain"/>
    <property type="match status" value="1"/>
</dbReference>
<sequence length="334" mass="36427">MDKRARKRWAILDVLKGAREPMSGGRVAAELAGRGMEISERTVRLYLRELDREGLTEHHGRRGRTITDRGRSEAEDSRALERVGFLSARIDQMAYRMQLDLATREGTVVVNTTTLPRSAVTPERLELVSEVFASGYAMGRLITLYMPGERYGRDQEIGPDEIGLGTVCSITLNGVLLRRGIPTYSRFGGLLDVRDGKPTRFVEIINYEGTSIDPLEIFIRSGMTDYTGAVRGGSGRIGASFREFPAESEEAVRSVASELEEAGLGSLMVLGGPGQSILDIPVGPDRVGAVIIGGLNPVAVFEESGVRVRATALAGLADVHRFFPYTRLAEKIGD</sequence>
<dbReference type="InterPro" id="IPR036390">
    <property type="entry name" value="WH_DNA-bd_sf"/>
</dbReference>
<dbReference type="Pfam" id="PF08461">
    <property type="entry name" value="WHD_RNase_R"/>
    <property type="match status" value="1"/>
</dbReference>
<dbReference type="SUPFAM" id="SSF46785">
    <property type="entry name" value="Winged helix' DNA-binding domain"/>
    <property type="match status" value="1"/>
</dbReference>
<dbReference type="RefSeq" id="WP_052881233.1">
    <property type="nucleotide sequence ID" value="NZ_CP010904.1"/>
</dbReference>
<gene>
    <name evidence="3" type="ORF">L21SP4_00569</name>
</gene>
<dbReference type="OrthoDB" id="9775029at2"/>
<dbReference type="InterPro" id="IPR038982">
    <property type="entry name" value="NrpR"/>
</dbReference>
<dbReference type="PANTHER" id="PTHR41964">
    <property type="entry name" value="GLOBAL NITROGEN REGULATOR NRPR"/>
    <property type="match status" value="1"/>
</dbReference>
<feature type="domain" description="NrpR regulatory" evidence="1">
    <location>
        <begin position="83"/>
        <end position="322"/>
    </location>
</feature>
<reference evidence="3 4" key="2">
    <citation type="journal article" date="2016" name="ISME J.">
        <title>Characterization of the first cultured representative of Verrucomicrobia subdivision 5 indicates the proposal of a novel phylum.</title>
        <authorList>
            <person name="Spring S."/>
            <person name="Bunk B."/>
            <person name="Sproer C."/>
            <person name="Schumann P."/>
            <person name="Rohde M."/>
            <person name="Tindall B.J."/>
            <person name="Klenk H.P."/>
        </authorList>
    </citation>
    <scope>NUCLEOTIDE SEQUENCE [LARGE SCALE GENOMIC DNA]</scope>
    <source>
        <strain evidence="3 4">L21-Fru-AB</strain>
    </source>
</reference>
<dbReference type="InterPro" id="IPR036388">
    <property type="entry name" value="WH-like_DNA-bd_sf"/>
</dbReference>
<dbReference type="KEGG" id="vbl:L21SP4_00569"/>
<dbReference type="EMBL" id="CP010904">
    <property type="protein sequence ID" value="AKJ63840.1"/>
    <property type="molecule type" value="Genomic_DNA"/>
</dbReference>
<evidence type="ECO:0000313" key="4">
    <source>
        <dbReference type="Proteomes" id="UP000035268"/>
    </source>
</evidence>
<proteinExistence type="predicted"/>
<evidence type="ECO:0000259" key="2">
    <source>
        <dbReference type="Pfam" id="PF08461"/>
    </source>
</evidence>
<evidence type="ECO:0000313" key="3">
    <source>
        <dbReference type="EMBL" id="AKJ63840.1"/>
    </source>
</evidence>
<dbReference type="PANTHER" id="PTHR41964:SF1">
    <property type="entry name" value="GLOBAL NITROGEN REGULATOR NRPR"/>
    <property type="match status" value="1"/>
</dbReference>
<dbReference type="InterPro" id="IPR013668">
    <property type="entry name" value="RNase_R_HTH_12"/>
</dbReference>
<accession>A0A0G3EGD0</accession>
<dbReference type="Pfam" id="PF01995">
    <property type="entry name" value="NRD1_2"/>
    <property type="match status" value="1"/>
</dbReference>